<feature type="non-terminal residue" evidence="4">
    <location>
        <position position="54"/>
    </location>
</feature>
<keyword evidence="3" id="KW-0472">Membrane</keyword>
<evidence type="ECO:0000313" key="4">
    <source>
        <dbReference type="EMBL" id="KAF6148398.1"/>
    </source>
</evidence>
<gene>
    <name evidence="4" type="ORF">GIB67_036613</name>
</gene>
<keyword evidence="5" id="KW-1185">Reference proteome</keyword>
<dbReference type="OrthoDB" id="4173905at2759"/>
<evidence type="ECO:0000256" key="1">
    <source>
        <dbReference type="ARBA" id="ARBA00005432"/>
    </source>
</evidence>
<comment type="similarity">
    <text evidence="1">Belongs to the UPP synthase family.</text>
</comment>
<keyword evidence="2" id="KW-0808">Transferase</keyword>
<name>A0A7J7M0U1_9MAGN</name>
<dbReference type="Gene3D" id="3.40.1180.10">
    <property type="entry name" value="Decaprenyl diphosphate synthase-like"/>
    <property type="match status" value="1"/>
</dbReference>
<dbReference type="GO" id="GO:0016094">
    <property type="term" value="P:polyprenol biosynthetic process"/>
    <property type="evidence" value="ECO:0007669"/>
    <property type="project" value="TreeGrafter"/>
</dbReference>
<dbReference type="InterPro" id="IPR001441">
    <property type="entry name" value="UPP_synth-like"/>
</dbReference>
<evidence type="ECO:0000256" key="3">
    <source>
        <dbReference type="SAM" id="Phobius"/>
    </source>
</evidence>
<dbReference type="GO" id="GO:0005783">
    <property type="term" value="C:endoplasmic reticulum"/>
    <property type="evidence" value="ECO:0007669"/>
    <property type="project" value="TreeGrafter"/>
</dbReference>
<dbReference type="PANTHER" id="PTHR10291:SF43">
    <property type="entry name" value="DEHYDRODOLICHYL DIPHOSPHATE SYNTHASE COMPLEX SUBUNIT DHDDS"/>
    <property type="match status" value="1"/>
</dbReference>
<dbReference type="SUPFAM" id="SSF64005">
    <property type="entry name" value="Undecaprenyl diphosphate synthase"/>
    <property type="match status" value="1"/>
</dbReference>
<keyword evidence="3" id="KW-1133">Transmembrane helix</keyword>
<dbReference type="PANTHER" id="PTHR10291">
    <property type="entry name" value="DEHYDRODOLICHYL DIPHOSPHATE SYNTHASE FAMILY MEMBER"/>
    <property type="match status" value="1"/>
</dbReference>
<evidence type="ECO:0000256" key="2">
    <source>
        <dbReference type="ARBA" id="ARBA00022679"/>
    </source>
</evidence>
<sequence length="54" mass="6323">MWGLRNLLPNCFKAETLLSIMRKFVFSVLSVGPIPNHIAFILDGNRRYARNWNM</sequence>
<comment type="caution">
    <text evidence="4">The sequence shown here is derived from an EMBL/GenBank/DDBJ whole genome shotgun (WGS) entry which is preliminary data.</text>
</comment>
<dbReference type="GO" id="GO:0045547">
    <property type="term" value="F:ditrans,polycis-polyprenyl diphosphate synthase [(2E,6E)-farnesyl diphosphate specific] activity"/>
    <property type="evidence" value="ECO:0007669"/>
    <property type="project" value="TreeGrafter"/>
</dbReference>
<dbReference type="AlphaFoldDB" id="A0A7J7M0U1"/>
<protein>
    <submittedName>
        <fullName evidence="4">Uncharacterized protein</fullName>
    </submittedName>
</protein>
<proteinExistence type="inferred from homology"/>
<reference evidence="4 5" key="1">
    <citation type="journal article" date="2020" name="IScience">
        <title>Genome Sequencing of the Endangered Kingdonia uniflora (Circaeasteraceae, Ranunculales) Reveals Potential Mechanisms of Evolutionary Specialization.</title>
        <authorList>
            <person name="Sun Y."/>
            <person name="Deng T."/>
            <person name="Zhang A."/>
            <person name="Moore M.J."/>
            <person name="Landis J.B."/>
            <person name="Lin N."/>
            <person name="Zhang H."/>
            <person name="Zhang X."/>
            <person name="Huang J."/>
            <person name="Zhang X."/>
            <person name="Sun H."/>
            <person name="Wang H."/>
        </authorList>
    </citation>
    <scope>NUCLEOTIDE SEQUENCE [LARGE SCALE GENOMIC DNA]</scope>
    <source>
        <strain evidence="4">TB1705</strain>
        <tissue evidence="4">Leaf</tissue>
    </source>
</reference>
<dbReference type="InterPro" id="IPR036424">
    <property type="entry name" value="UPP_synth-like_sf"/>
</dbReference>
<keyword evidence="3" id="KW-0812">Transmembrane</keyword>
<dbReference type="EMBL" id="JACGCM010001846">
    <property type="protein sequence ID" value="KAF6148398.1"/>
    <property type="molecule type" value="Genomic_DNA"/>
</dbReference>
<accession>A0A7J7M0U1</accession>
<evidence type="ECO:0000313" key="5">
    <source>
        <dbReference type="Proteomes" id="UP000541444"/>
    </source>
</evidence>
<feature type="transmembrane region" description="Helical" evidence="3">
    <location>
        <begin position="20"/>
        <end position="42"/>
    </location>
</feature>
<organism evidence="4 5">
    <name type="scientific">Kingdonia uniflora</name>
    <dbReference type="NCBI Taxonomy" id="39325"/>
    <lineage>
        <taxon>Eukaryota</taxon>
        <taxon>Viridiplantae</taxon>
        <taxon>Streptophyta</taxon>
        <taxon>Embryophyta</taxon>
        <taxon>Tracheophyta</taxon>
        <taxon>Spermatophyta</taxon>
        <taxon>Magnoliopsida</taxon>
        <taxon>Ranunculales</taxon>
        <taxon>Circaeasteraceae</taxon>
        <taxon>Kingdonia</taxon>
    </lineage>
</organism>
<dbReference type="Proteomes" id="UP000541444">
    <property type="component" value="Unassembled WGS sequence"/>
</dbReference>